<evidence type="ECO:0000313" key="1">
    <source>
        <dbReference type="EMBL" id="UPL03096.1"/>
    </source>
</evidence>
<keyword evidence="2" id="KW-1185">Reference proteome</keyword>
<dbReference type="Proteomes" id="UP000830768">
    <property type="component" value="Chromosome 12"/>
</dbReference>
<gene>
    <name evidence="1" type="ORF">LCI18_014030</name>
</gene>
<name>A0ACD3ZPE3_FUSSC</name>
<evidence type="ECO:0000313" key="2">
    <source>
        <dbReference type="Proteomes" id="UP000830768"/>
    </source>
</evidence>
<organism evidence="1 2">
    <name type="scientific">Fusarium solani subsp. cucurbitae</name>
    <name type="common">Neocosmosporum cucurbitae</name>
    <dbReference type="NCBI Taxonomy" id="2747967"/>
    <lineage>
        <taxon>Eukaryota</taxon>
        <taxon>Fungi</taxon>
        <taxon>Dikarya</taxon>
        <taxon>Ascomycota</taxon>
        <taxon>Pezizomycotina</taxon>
        <taxon>Sordariomycetes</taxon>
        <taxon>Hypocreomycetidae</taxon>
        <taxon>Hypocreales</taxon>
        <taxon>Nectriaceae</taxon>
        <taxon>Fusarium</taxon>
        <taxon>Fusarium solani species complex</taxon>
    </lineage>
</organism>
<proteinExistence type="predicted"/>
<reference evidence="1" key="1">
    <citation type="submission" date="2021-11" db="EMBL/GenBank/DDBJ databases">
        <title>Fusarium solani-melongenae Genome sequencing and assembly.</title>
        <authorList>
            <person name="Xie S."/>
            <person name="Huang L."/>
            <person name="Zhang X."/>
        </authorList>
    </citation>
    <scope>NUCLEOTIDE SEQUENCE</scope>
    <source>
        <strain evidence="1">CRI 24-3</strain>
    </source>
</reference>
<sequence length="970" mass="106158">MLTQAHDRRRPRHDEAKELLGSMFLMGFEGTTITPHIRTLIEDYRLGAVLLNAGNFVSAEQAITLIRDLQIIAHEARHPHPLLIAVDQENGLIKSVSDPEWVTQFPSSLGIAATGSTSSAYQVALMTARELSCLGVNWILGPALDVILDRSVPGFGSRSFGDDPEEVAKMGTAFIRGFKDGGVASLAKHFPLGGSLKFDESSTTVPIISETLEQLRHKVLVPFREAIKEKVPSIMSCGVAISSLGPGLLHACFSRKIVTELLREQLGFEGVVVSECLEMTSIAPNMGVGQATIMGIRAGCDILTVCRSLSLQVEAFASLSLALENGSLSWDSIRKGAGRVMRLRAAHTSWSRALSPAGLEQMVPNRPGHLALATRVYEESMTLVRDDAGNIPLTKVLSDLSTVLVLSPLLMHRASQGASTTTICSPQLVTRETPNAALQRGEDYFQSFGLALACYEIGQVLHTSYTSHGVREEHEKLIDGADAIIIFVADALRNQYQIAFAKHVAAICKLGAANNNRPKRLILVSVSSPFDFPAETGWFGTLLCAYDSSVIALHCLARVLGGEITPTGRLPRLGGAARETKPADSSHYQTWLVEQLDLAKDRPWLLKFFMEATAEENPDERSPREDLYTLLLSCLENLPRTFEGKQAVDFQGFVIRNTSTRVIYGFASALYWPHLQRGFLGDLLVHPERRGLSMGRDLCTSVTKYITQRYHVSRIQFGCPILATTPGLPLLEDPGSLSNLGFFKALKLLSGWDLAHNANTPTLASFRNEHLDSTYDHFVHRGWTSRSSAETFIIERTQTTRCHREILALAGEITATEAKNYWILPLINRDLSSGNQESMVPEGNPEIVEQSGLIVTMAESGRAVAFLPLVTQDCPLARYIPSLLAIPTSKLALLCPIISQSALPEAHSRQDFLRRLVVAAVGDAKQQRVETLVAHAIPTSDLFAEVLMETGFEREATFAVIDKALGDMSH</sequence>
<accession>A0ACD3ZPE3</accession>
<dbReference type="EMBL" id="CP090040">
    <property type="protein sequence ID" value="UPL03096.1"/>
    <property type="molecule type" value="Genomic_DNA"/>
</dbReference>
<protein>
    <submittedName>
        <fullName evidence="1">Uncharacterized protein</fullName>
    </submittedName>
</protein>